<proteinExistence type="predicted"/>
<evidence type="ECO:0000256" key="1">
    <source>
        <dbReference type="SAM" id="Phobius"/>
    </source>
</evidence>
<dbReference type="EMBL" id="JWZX01002927">
    <property type="protein sequence ID" value="KOO25809.1"/>
    <property type="molecule type" value="Genomic_DNA"/>
</dbReference>
<reference evidence="3" key="1">
    <citation type="journal article" date="2015" name="PLoS Genet.">
        <title>Genome Sequence and Transcriptome Analyses of Chrysochromulina tobin: Metabolic Tools for Enhanced Algal Fitness in the Prominent Order Prymnesiales (Haptophyceae).</title>
        <authorList>
            <person name="Hovde B.T."/>
            <person name="Deodato C.R."/>
            <person name="Hunsperger H.M."/>
            <person name="Ryken S.A."/>
            <person name="Yost W."/>
            <person name="Jha R.K."/>
            <person name="Patterson J."/>
            <person name="Monnat R.J. Jr."/>
            <person name="Barlow S.B."/>
            <person name="Starkenburg S.R."/>
            <person name="Cattolico R.A."/>
        </authorList>
    </citation>
    <scope>NUCLEOTIDE SEQUENCE</scope>
    <source>
        <strain evidence="3">CCMP291</strain>
    </source>
</reference>
<evidence type="ECO:0000313" key="2">
    <source>
        <dbReference type="EMBL" id="KOO25809.1"/>
    </source>
</evidence>
<gene>
    <name evidence="2" type="ORF">Ctob_011693</name>
</gene>
<dbReference type="Proteomes" id="UP000037460">
    <property type="component" value="Unassembled WGS sequence"/>
</dbReference>
<dbReference type="AlphaFoldDB" id="A0A0M0JGU5"/>
<evidence type="ECO:0000313" key="3">
    <source>
        <dbReference type="Proteomes" id="UP000037460"/>
    </source>
</evidence>
<accession>A0A0M0JGU5</accession>
<keyword evidence="3" id="KW-1185">Reference proteome</keyword>
<organism evidence="2 3">
    <name type="scientific">Chrysochromulina tobinii</name>
    <dbReference type="NCBI Taxonomy" id="1460289"/>
    <lineage>
        <taxon>Eukaryota</taxon>
        <taxon>Haptista</taxon>
        <taxon>Haptophyta</taxon>
        <taxon>Prymnesiophyceae</taxon>
        <taxon>Prymnesiales</taxon>
        <taxon>Chrysochromulinaceae</taxon>
        <taxon>Chrysochromulina</taxon>
    </lineage>
</organism>
<feature type="transmembrane region" description="Helical" evidence="1">
    <location>
        <begin position="78"/>
        <end position="97"/>
    </location>
</feature>
<keyword evidence="1" id="KW-0472">Membrane</keyword>
<feature type="transmembrane region" description="Helical" evidence="1">
    <location>
        <begin position="6"/>
        <end position="26"/>
    </location>
</feature>
<keyword evidence="1" id="KW-0812">Transmembrane</keyword>
<feature type="transmembrane region" description="Helical" evidence="1">
    <location>
        <begin position="47"/>
        <end position="72"/>
    </location>
</feature>
<comment type="caution">
    <text evidence="2">The sequence shown here is derived from an EMBL/GenBank/DDBJ whole genome shotgun (WGS) entry which is preliminary data.</text>
</comment>
<keyword evidence="1" id="KW-1133">Transmembrane helix</keyword>
<sequence>MVMLLLSTWAFTLCILCVILMVRVLTRGYTDMDTLVLWMNYGRPLEGLSNVFTYVGVIAIWVQLVVGFFLSYPTNELGVPYFALALLIVIVVLVLTFEIKVGQAGYEAQDVRCRAFAEAFCNDDGQLKEEFRKIAWPEEEAKKVVVDDKVST</sequence>
<protein>
    <submittedName>
        <fullName evidence="2">Uncharacterized protein</fullName>
    </submittedName>
</protein>
<name>A0A0M0JGU5_9EUKA</name>